<dbReference type="PROSITE" id="PS52016">
    <property type="entry name" value="TONB_DEPENDENT_REC_3"/>
    <property type="match status" value="1"/>
</dbReference>
<keyword evidence="7 10" id="KW-0472">Membrane</keyword>
<evidence type="ECO:0000256" key="11">
    <source>
        <dbReference type="RuleBase" id="RU003357"/>
    </source>
</evidence>
<feature type="signal peptide" evidence="12">
    <location>
        <begin position="1"/>
        <end position="23"/>
    </location>
</feature>
<dbReference type="Pfam" id="PF00593">
    <property type="entry name" value="TonB_dep_Rec_b-barrel"/>
    <property type="match status" value="1"/>
</dbReference>
<comment type="subcellular location">
    <subcellularLocation>
        <location evidence="1 10">Cell outer membrane</location>
        <topology evidence="1 10">Multi-pass membrane protein</topology>
    </subcellularLocation>
</comment>
<feature type="chain" id="PRO_5011609975" evidence="12">
    <location>
        <begin position="24"/>
        <end position="659"/>
    </location>
</feature>
<dbReference type="GO" id="GO:0015344">
    <property type="term" value="F:siderophore uptake transmembrane transporter activity"/>
    <property type="evidence" value="ECO:0007669"/>
    <property type="project" value="TreeGrafter"/>
</dbReference>
<dbReference type="EMBL" id="FNLL01000006">
    <property type="protein sequence ID" value="SDU32341.1"/>
    <property type="molecule type" value="Genomic_DNA"/>
</dbReference>
<evidence type="ECO:0000256" key="3">
    <source>
        <dbReference type="ARBA" id="ARBA00022452"/>
    </source>
</evidence>
<evidence type="ECO:0000256" key="2">
    <source>
        <dbReference type="ARBA" id="ARBA00022448"/>
    </source>
</evidence>
<keyword evidence="8" id="KW-0675">Receptor</keyword>
<keyword evidence="16" id="KW-1185">Reference proteome</keyword>
<feature type="domain" description="TonB-dependent receptor plug" evidence="14">
    <location>
        <begin position="49"/>
        <end position="156"/>
    </location>
</feature>
<dbReference type="GO" id="GO:0044718">
    <property type="term" value="P:siderophore transmembrane transport"/>
    <property type="evidence" value="ECO:0007669"/>
    <property type="project" value="TreeGrafter"/>
</dbReference>
<dbReference type="SUPFAM" id="SSF56935">
    <property type="entry name" value="Porins"/>
    <property type="match status" value="1"/>
</dbReference>
<dbReference type="InterPro" id="IPR039426">
    <property type="entry name" value="TonB-dep_rcpt-like"/>
</dbReference>
<proteinExistence type="inferred from homology"/>
<dbReference type="PANTHER" id="PTHR30069:SF29">
    <property type="entry name" value="HEMOGLOBIN AND HEMOGLOBIN-HAPTOGLOBIN-BINDING PROTEIN 1-RELATED"/>
    <property type="match status" value="1"/>
</dbReference>
<reference evidence="16" key="1">
    <citation type="submission" date="2016-10" db="EMBL/GenBank/DDBJ databases">
        <authorList>
            <person name="Varghese N."/>
            <person name="Submissions S."/>
        </authorList>
    </citation>
    <scope>NUCLEOTIDE SEQUENCE [LARGE SCALE GENOMIC DNA]</scope>
    <source>
        <strain evidence="16">DSM 3384</strain>
    </source>
</reference>
<dbReference type="RefSeq" id="WP_092234553.1">
    <property type="nucleotide sequence ID" value="NZ_FNLL01000006.1"/>
</dbReference>
<keyword evidence="9 10" id="KW-0998">Cell outer membrane</keyword>
<feature type="domain" description="TonB-dependent receptor-like beta-barrel" evidence="13">
    <location>
        <begin position="222"/>
        <end position="633"/>
    </location>
</feature>
<dbReference type="PANTHER" id="PTHR30069">
    <property type="entry name" value="TONB-DEPENDENT OUTER MEMBRANE RECEPTOR"/>
    <property type="match status" value="1"/>
</dbReference>
<keyword evidence="6 11" id="KW-0798">TonB box</keyword>
<name>A0A1H2HKD3_9BACT</name>
<evidence type="ECO:0000256" key="12">
    <source>
        <dbReference type="SAM" id="SignalP"/>
    </source>
</evidence>
<evidence type="ECO:0000259" key="14">
    <source>
        <dbReference type="Pfam" id="PF07715"/>
    </source>
</evidence>
<dbReference type="GO" id="GO:0009279">
    <property type="term" value="C:cell outer membrane"/>
    <property type="evidence" value="ECO:0007669"/>
    <property type="project" value="UniProtKB-SubCell"/>
</dbReference>
<evidence type="ECO:0000256" key="5">
    <source>
        <dbReference type="ARBA" id="ARBA00022729"/>
    </source>
</evidence>
<dbReference type="Pfam" id="PF07715">
    <property type="entry name" value="Plug"/>
    <property type="match status" value="1"/>
</dbReference>
<dbReference type="Gene3D" id="2.40.170.20">
    <property type="entry name" value="TonB-dependent receptor, beta-barrel domain"/>
    <property type="match status" value="1"/>
</dbReference>
<dbReference type="Gene3D" id="2.170.130.10">
    <property type="entry name" value="TonB-dependent receptor, plug domain"/>
    <property type="match status" value="1"/>
</dbReference>
<evidence type="ECO:0000313" key="16">
    <source>
        <dbReference type="Proteomes" id="UP000199608"/>
    </source>
</evidence>
<evidence type="ECO:0000256" key="7">
    <source>
        <dbReference type="ARBA" id="ARBA00023136"/>
    </source>
</evidence>
<keyword evidence="3 10" id="KW-1134">Transmembrane beta strand</keyword>
<accession>A0A1H2HKD3</accession>
<evidence type="ECO:0000256" key="6">
    <source>
        <dbReference type="ARBA" id="ARBA00023077"/>
    </source>
</evidence>
<organism evidence="15 16">
    <name type="scientific">Desulfobacula phenolica</name>
    <dbReference type="NCBI Taxonomy" id="90732"/>
    <lineage>
        <taxon>Bacteria</taxon>
        <taxon>Pseudomonadati</taxon>
        <taxon>Thermodesulfobacteriota</taxon>
        <taxon>Desulfobacteria</taxon>
        <taxon>Desulfobacterales</taxon>
        <taxon>Desulfobacteraceae</taxon>
        <taxon>Desulfobacula</taxon>
    </lineage>
</organism>
<dbReference type="AlphaFoldDB" id="A0A1H2HKD3"/>
<dbReference type="CDD" id="cd01347">
    <property type="entry name" value="ligand_gated_channel"/>
    <property type="match status" value="1"/>
</dbReference>
<evidence type="ECO:0000256" key="1">
    <source>
        <dbReference type="ARBA" id="ARBA00004571"/>
    </source>
</evidence>
<evidence type="ECO:0000256" key="4">
    <source>
        <dbReference type="ARBA" id="ARBA00022692"/>
    </source>
</evidence>
<dbReference type="Proteomes" id="UP000199608">
    <property type="component" value="Unassembled WGS sequence"/>
</dbReference>
<dbReference type="InterPro" id="IPR012910">
    <property type="entry name" value="Plug_dom"/>
</dbReference>
<keyword evidence="4 10" id="KW-0812">Transmembrane</keyword>
<comment type="similarity">
    <text evidence="10 11">Belongs to the TonB-dependent receptor family.</text>
</comment>
<keyword evidence="5 12" id="KW-0732">Signal</keyword>
<evidence type="ECO:0000256" key="9">
    <source>
        <dbReference type="ARBA" id="ARBA00023237"/>
    </source>
</evidence>
<evidence type="ECO:0000256" key="8">
    <source>
        <dbReference type="ARBA" id="ARBA00023170"/>
    </source>
</evidence>
<dbReference type="InterPro" id="IPR036942">
    <property type="entry name" value="Beta-barrel_TonB_sf"/>
</dbReference>
<evidence type="ECO:0000313" key="15">
    <source>
        <dbReference type="EMBL" id="SDU32341.1"/>
    </source>
</evidence>
<protein>
    <submittedName>
        <fullName evidence="15">Vitamin B12 transporter</fullName>
    </submittedName>
</protein>
<gene>
    <name evidence="15" type="ORF">SAMN04487931_106301</name>
</gene>
<evidence type="ECO:0000256" key="10">
    <source>
        <dbReference type="PROSITE-ProRule" id="PRU01360"/>
    </source>
</evidence>
<keyword evidence="2 10" id="KW-0813">Transport</keyword>
<sequence length="659" mass="73491">MFKHRFVKLFAVLLFMWSLPAWSEEIEQSEKKTSILDTMVVTAGRVEEKKEDVTTNITIVTEEEIQQSFAQDLGDLLSKKGFMIREYPNSLVSVEIRGFRTETHGNDLASHVLILINGRRAGTGNLAKIMLGNVERIEIIRGPGSVQYGASAMGGVVNIITKQGAGKPSFYAEGTLGNWDYQQASAGASGQFKAFDFSFDASKSSQDDYDTANGDKYYNTGFDSKKRVSFNTGWTFAPENRIGFSYTGYEGDGIGNPDYLSNNDLDNYVDHAIKTFDLVYDGQTADGFLIWNLRYFNGKDEYETFDPENYGSNNSYFRDTDQQGAQAQLTAKWDFAHITAGADWTNYAISNTYTMAGEENTYDNPAAFLMAKIKLMDNKLILSAGGRYDKYEIESDDGQKTDETNWSSNLGAVYKLAPGLSVRANFAEAFRMPTADQLYMFNDYSAWGFGIWSGNPDLKPEESKTYEIGMDFSRAAFSCGMTYFYTDFKNKIDYSYIPAEDLTRYENVEGATISGIEGSLQLDIGALLDWSYTLAPYGSFTYLTEYADDATKKDLQYTPNWTASYGLKVANSDIGFSAGLNFSYIGEQDITDYEGTGATALGSHTVADLTVSKTLLSFKKYGDVSLKAEIQNLFNKDYAVVQGYPMPGRTFFAGLKYLF</sequence>
<evidence type="ECO:0000259" key="13">
    <source>
        <dbReference type="Pfam" id="PF00593"/>
    </source>
</evidence>
<dbReference type="InterPro" id="IPR037066">
    <property type="entry name" value="Plug_dom_sf"/>
</dbReference>
<dbReference type="InterPro" id="IPR000531">
    <property type="entry name" value="Beta-barrel_TonB"/>
</dbReference>